<keyword evidence="2" id="KW-1185">Reference proteome</keyword>
<accession>A0ABT8ZYK8</accession>
<evidence type="ECO:0000313" key="2">
    <source>
        <dbReference type="Proteomes" id="UP001176468"/>
    </source>
</evidence>
<reference evidence="1" key="1">
    <citation type="submission" date="2023-07" db="EMBL/GenBank/DDBJ databases">
        <authorList>
            <person name="Kim M.K."/>
        </authorList>
    </citation>
    <scope>NUCLEOTIDE SEQUENCE</scope>
    <source>
        <strain evidence="1">CA1-15</strain>
    </source>
</reference>
<name>A0ABT8ZYK8_9SPHN</name>
<sequence>MANGSGPGAYRIFNTATELEKAYPQLKGWAPELSMSIELTNFDIASCELKPEHKDGIYRGSLGTSDREYKVAWSFGFHSHTGGQAFNSQLAEARADSAIRFAYSMRGPDTVVGEWKHTSVSWRPGFPDGESAEMRKVLIVYFKGLPIRPPIAMGPTKNKR</sequence>
<dbReference type="Proteomes" id="UP001176468">
    <property type="component" value="Unassembled WGS sequence"/>
</dbReference>
<gene>
    <name evidence="1" type="ORF">Q5H94_05905</name>
</gene>
<organism evidence="1 2">
    <name type="scientific">Sphingomonas immobilis</name>
    <dbReference type="NCBI Taxonomy" id="3063997"/>
    <lineage>
        <taxon>Bacteria</taxon>
        <taxon>Pseudomonadati</taxon>
        <taxon>Pseudomonadota</taxon>
        <taxon>Alphaproteobacteria</taxon>
        <taxon>Sphingomonadales</taxon>
        <taxon>Sphingomonadaceae</taxon>
        <taxon>Sphingomonas</taxon>
    </lineage>
</organism>
<dbReference type="EMBL" id="JAUQSZ010000003">
    <property type="protein sequence ID" value="MDO7841851.1"/>
    <property type="molecule type" value="Genomic_DNA"/>
</dbReference>
<comment type="caution">
    <text evidence="1">The sequence shown here is derived from an EMBL/GenBank/DDBJ whole genome shotgun (WGS) entry which is preliminary data.</text>
</comment>
<evidence type="ECO:0000313" key="1">
    <source>
        <dbReference type="EMBL" id="MDO7841851.1"/>
    </source>
</evidence>
<proteinExistence type="predicted"/>
<dbReference type="RefSeq" id="WP_304560310.1">
    <property type="nucleotide sequence ID" value="NZ_JAUQSZ010000003.1"/>
</dbReference>
<protein>
    <submittedName>
        <fullName evidence="1">Uncharacterized protein</fullName>
    </submittedName>
</protein>